<evidence type="ECO:0000259" key="9">
    <source>
        <dbReference type="PROSITE" id="PS50850"/>
    </source>
</evidence>
<feature type="compositionally biased region" description="Basic and acidic residues" evidence="7">
    <location>
        <begin position="553"/>
        <end position="564"/>
    </location>
</feature>
<evidence type="ECO:0000313" key="10">
    <source>
        <dbReference type="EMBL" id="KAG6370083.1"/>
    </source>
</evidence>
<feature type="transmembrane region" description="Helical" evidence="8">
    <location>
        <begin position="223"/>
        <end position="245"/>
    </location>
</feature>
<evidence type="ECO:0000256" key="3">
    <source>
        <dbReference type="ARBA" id="ARBA00022448"/>
    </source>
</evidence>
<comment type="caution">
    <text evidence="10">The sequence shown here is derived from an EMBL/GenBank/DDBJ whole genome shotgun (WGS) entry which is preliminary data.</text>
</comment>
<dbReference type="GO" id="GO:0022857">
    <property type="term" value="F:transmembrane transporter activity"/>
    <property type="evidence" value="ECO:0007669"/>
    <property type="project" value="InterPro"/>
</dbReference>
<comment type="similarity">
    <text evidence="2">Belongs to the major facilitator superfamily.</text>
</comment>
<dbReference type="Proteomes" id="UP000683000">
    <property type="component" value="Unassembled WGS sequence"/>
</dbReference>
<keyword evidence="4 8" id="KW-0812">Transmembrane</keyword>
<feature type="region of interest" description="Disordered" evidence="7">
    <location>
        <begin position="1"/>
        <end position="21"/>
    </location>
</feature>
<feature type="transmembrane region" description="Helical" evidence="8">
    <location>
        <begin position="126"/>
        <end position="147"/>
    </location>
</feature>
<feature type="transmembrane region" description="Helical" evidence="8">
    <location>
        <begin position="289"/>
        <end position="311"/>
    </location>
</feature>
<feature type="transmembrane region" description="Helical" evidence="8">
    <location>
        <begin position="191"/>
        <end position="211"/>
    </location>
</feature>
<dbReference type="CDD" id="cd17502">
    <property type="entry name" value="MFS_Azr1_MDR_like"/>
    <property type="match status" value="1"/>
</dbReference>
<keyword evidence="11" id="KW-1185">Reference proteome</keyword>
<dbReference type="InterPro" id="IPR020846">
    <property type="entry name" value="MFS_dom"/>
</dbReference>
<feature type="compositionally biased region" description="Basic and acidic residues" evidence="7">
    <location>
        <begin position="10"/>
        <end position="21"/>
    </location>
</feature>
<keyword evidence="3" id="KW-0813">Transport</keyword>
<reference evidence="10" key="1">
    <citation type="submission" date="2021-03" db="EMBL/GenBank/DDBJ databases">
        <title>Evolutionary innovations through gain and loss of genes in the ectomycorrhizal Boletales.</title>
        <authorList>
            <person name="Wu G."/>
            <person name="Miyauchi S."/>
            <person name="Morin E."/>
            <person name="Yang Z.-L."/>
            <person name="Xu J."/>
            <person name="Martin F.M."/>
        </authorList>
    </citation>
    <scope>NUCLEOTIDE SEQUENCE</scope>
    <source>
        <strain evidence="10">BR01</strain>
    </source>
</reference>
<dbReference type="AlphaFoldDB" id="A0A8I3A471"/>
<dbReference type="OrthoDB" id="10021397at2759"/>
<proteinExistence type="inferred from homology"/>
<feature type="region of interest" description="Disordered" evidence="7">
    <location>
        <begin position="553"/>
        <end position="601"/>
    </location>
</feature>
<dbReference type="PRINTS" id="PR01036">
    <property type="entry name" value="TCRTETB"/>
</dbReference>
<evidence type="ECO:0000256" key="8">
    <source>
        <dbReference type="SAM" id="Phobius"/>
    </source>
</evidence>
<feature type="transmembrane region" description="Helical" evidence="8">
    <location>
        <begin position="331"/>
        <end position="353"/>
    </location>
</feature>
<feature type="transmembrane region" description="Helical" evidence="8">
    <location>
        <begin position="426"/>
        <end position="449"/>
    </location>
</feature>
<evidence type="ECO:0000313" key="11">
    <source>
        <dbReference type="Proteomes" id="UP000683000"/>
    </source>
</evidence>
<sequence length="601" mass="63964">MATKTQSDSPVEKTRPGASWKDKEEHVLPKNRLGIVFFGLMCTIFLAALDQTIVATALPTIVSHLGGGNNYSWVGSAYLLGAAAFGPLYGKLSDMFGRKPILYSSIVIFLFGSAMCGAAQNMTWLIVCRAIQGIGGGGIIQLVIITISDIVPLKDRGRYGGLIGATYGIASVVGPLLGGVFAQHVSWRWCFFINLPTGGVAAAILFVFLNLNPHHKRPIRDHLAELDFVGLVCFVAGVVGLLIGFNFSQTSWSSAETIAPLVVGIVLLIAGGINEVFTKRSAILPPRLFKTRTTAIILVTVFLHAVVFFAASYRNQVCTTFFHLGVDSCNIHRMLTFSLGSALVAVVSGLVLSKTGKYRLIMWVAYAAMTLGMGLMIMLDYTSSLAEQEIFPLIAAFGIGCLFQVPLIALQAAMPMKDLATASSGFVFIRTVGGSVGIAVGETIIATVLPQKLASIPNIASLGLGTSVAELNASIGQIHLISVRGGAWFPVWVAANLGKSNQDITLRNAVLHAWTQAIDTIWIMSTPATGFALILTLFLREYSLERKVVRSGEAKAPGDLEKGAVESPTEGDPQAPKALNDDPDMTPANSVAHAGVPETEE</sequence>
<keyword evidence="6 8" id="KW-0472">Membrane</keyword>
<evidence type="ECO:0000256" key="5">
    <source>
        <dbReference type="ARBA" id="ARBA00022989"/>
    </source>
</evidence>
<feature type="transmembrane region" description="Helical" evidence="8">
    <location>
        <begin position="360"/>
        <end position="378"/>
    </location>
</feature>
<evidence type="ECO:0000256" key="7">
    <source>
        <dbReference type="SAM" id="MobiDB-lite"/>
    </source>
</evidence>
<feature type="domain" description="Major facilitator superfamily (MFS) profile" evidence="9">
    <location>
        <begin position="36"/>
        <end position="544"/>
    </location>
</feature>
<protein>
    <submittedName>
        <fullName evidence="10">MFS general substrate transporter</fullName>
    </submittedName>
</protein>
<dbReference type="InterPro" id="IPR036259">
    <property type="entry name" value="MFS_trans_sf"/>
</dbReference>
<dbReference type="Pfam" id="PF07690">
    <property type="entry name" value="MFS_1"/>
    <property type="match status" value="1"/>
</dbReference>
<evidence type="ECO:0000256" key="1">
    <source>
        <dbReference type="ARBA" id="ARBA00004127"/>
    </source>
</evidence>
<feature type="transmembrane region" description="Helical" evidence="8">
    <location>
        <begin position="159"/>
        <end position="185"/>
    </location>
</feature>
<dbReference type="GO" id="GO:0005886">
    <property type="term" value="C:plasma membrane"/>
    <property type="evidence" value="ECO:0007669"/>
    <property type="project" value="TreeGrafter"/>
</dbReference>
<dbReference type="PANTHER" id="PTHR23501:SF102">
    <property type="entry name" value="DRUG TRANSPORTER, PUTATIVE (AFU_ORTHOLOGUE AFUA_3G08530)-RELATED"/>
    <property type="match status" value="1"/>
</dbReference>
<dbReference type="GO" id="GO:0012505">
    <property type="term" value="C:endomembrane system"/>
    <property type="evidence" value="ECO:0007669"/>
    <property type="project" value="UniProtKB-SubCell"/>
</dbReference>
<accession>A0A8I3A471</accession>
<comment type="subcellular location">
    <subcellularLocation>
        <location evidence="1">Endomembrane system</location>
        <topology evidence="1">Multi-pass membrane protein</topology>
    </subcellularLocation>
</comment>
<feature type="transmembrane region" description="Helical" evidence="8">
    <location>
        <begin position="101"/>
        <end position="120"/>
    </location>
</feature>
<evidence type="ECO:0000256" key="4">
    <source>
        <dbReference type="ARBA" id="ARBA00022692"/>
    </source>
</evidence>
<feature type="transmembrane region" description="Helical" evidence="8">
    <location>
        <begin position="33"/>
        <end position="58"/>
    </location>
</feature>
<feature type="transmembrane region" description="Helical" evidence="8">
    <location>
        <begin position="70"/>
        <end position="89"/>
    </location>
</feature>
<name>A0A8I3A471_9AGAM</name>
<feature type="transmembrane region" description="Helical" evidence="8">
    <location>
        <begin position="257"/>
        <end position="277"/>
    </location>
</feature>
<dbReference type="PROSITE" id="PS50850">
    <property type="entry name" value="MFS"/>
    <property type="match status" value="1"/>
</dbReference>
<feature type="transmembrane region" description="Helical" evidence="8">
    <location>
        <begin position="390"/>
        <end position="414"/>
    </location>
</feature>
<dbReference type="PANTHER" id="PTHR23501">
    <property type="entry name" value="MAJOR FACILITATOR SUPERFAMILY"/>
    <property type="match status" value="1"/>
</dbReference>
<gene>
    <name evidence="10" type="ORF">JVT61DRAFT_12489</name>
</gene>
<dbReference type="InterPro" id="IPR011701">
    <property type="entry name" value="MFS"/>
</dbReference>
<keyword evidence="5 8" id="KW-1133">Transmembrane helix</keyword>
<evidence type="ECO:0000256" key="2">
    <source>
        <dbReference type="ARBA" id="ARBA00008335"/>
    </source>
</evidence>
<dbReference type="Gene3D" id="1.20.1250.20">
    <property type="entry name" value="MFS general substrate transporter like domains"/>
    <property type="match status" value="1"/>
</dbReference>
<dbReference type="EMBL" id="JAGFBS010000057">
    <property type="protein sequence ID" value="KAG6370083.1"/>
    <property type="molecule type" value="Genomic_DNA"/>
</dbReference>
<dbReference type="SUPFAM" id="SSF103473">
    <property type="entry name" value="MFS general substrate transporter"/>
    <property type="match status" value="1"/>
</dbReference>
<dbReference type="FunFam" id="1.20.1720.10:FF:000013">
    <property type="entry name" value="Related to multidrug resistance proteins"/>
    <property type="match status" value="1"/>
</dbReference>
<feature type="transmembrane region" description="Helical" evidence="8">
    <location>
        <begin position="521"/>
        <end position="539"/>
    </location>
</feature>
<organism evidence="10 11">
    <name type="scientific">Boletus reticuloceps</name>
    <dbReference type="NCBI Taxonomy" id="495285"/>
    <lineage>
        <taxon>Eukaryota</taxon>
        <taxon>Fungi</taxon>
        <taxon>Dikarya</taxon>
        <taxon>Basidiomycota</taxon>
        <taxon>Agaricomycotina</taxon>
        <taxon>Agaricomycetes</taxon>
        <taxon>Agaricomycetidae</taxon>
        <taxon>Boletales</taxon>
        <taxon>Boletineae</taxon>
        <taxon>Boletaceae</taxon>
        <taxon>Boletoideae</taxon>
        <taxon>Boletus</taxon>
    </lineage>
</organism>
<evidence type="ECO:0000256" key="6">
    <source>
        <dbReference type="ARBA" id="ARBA00023136"/>
    </source>
</evidence>